<evidence type="ECO:0000256" key="1">
    <source>
        <dbReference type="ARBA" id="ARBA00004117"/>
    </source>
</evidence>
<organism evidence="7 8">
    <name type="scientific">Ramlibacter cellulosilyticus</name>
    <dbReference type="NCBI Taxonomy" id="2764187"/>
    <lineage>
        <taxon>Bacteria</taxon>
        <taxon>Pseudomonadati</taxon>
        <taxon>Pseudomonadota</taxon>
        <taxon>Betaproteobacteria</taxon>
        <taxon>Burkholderiales</taxon>
        <taxon>Comamonadaceae</taxon>
        <taxon>Ramlibacter</taxon>
    </lineage>
</organism>
<dbReference type="PANTHER" id="PTHR30435">
    <property type="entry name" value="FLAGELLAR PROTEIN"/>
    <property type="match status" value="1"/>
</dbReference>
<keyword evidence="7" id="KW-0969">Cilium</keyword>
<dbReference type="AlphaFoldDB" id="A0A923MTF5"/>
<sequence length="240" mass="25250">MDPILSAVLGSMQADVTRMDRVAMNIANVQTPGFKREVVATLPFGARVAAADLARTTVHTDPRSGTLKPTSQPLDLALSGPGWFEVQAPQGTAYTRNGSFRLDAAGRLVTQQGHTVMGVGGEIVLASGTPVVDEAGRVFEAPGGVRGAAPVGQIKVVQFEGGAVLERAGDGLVFPQGTPWLAPEGAVRVQQGLLENANVSHLHEMVRLVETVRHLETLQKVALGYDEMLATSIRKLGEAA</sequence>
<feature type="domain" description="Flagellar basal-body/hook protein C-terminal" evidence="5">
    <location>
        <begin position="190"/>
        <end position="233"/>
    </location>
</feature>
<keyword evidence="3 4" id="KW-0975">Bacterial flagellum</keyword>
<evidence type="ECO:0000256" key="3">
    <source>
        <dbReference type="ARBA" id="ARBA00023143"/>
    </source>
</evidence>
<dbReference type="Proteomes" id="UP000608513">
    <property type="component" value="Unassembled WGS sequence"/>
</dbReference>
<gene>
    <name evidence="7" type="ORF">H8N03_19240</name>
</gene>
<dbReference type="InterPro" id="IPR020013">
    <property type="entry name" value="Flagellar_FlgE/F/G"/>
</dbReference>
<dbReference type="Pfam" id="PF22692">
    <property type="entry name" value="LlgE_F_G_D1"/>
    <property type="match status" value="1"/>
</dbReference>
<comment type="similarity">
    <text evidence="2 4">Belongs to the flagella basal body rod proteins family.</text>
</comment>
<accession>A0A923MTF5</accession>
<dbReference type="PANTHER" id="PTHR30435:SF19">
    <property type="entry name" value="FLAGELLAR BASAL-BODY ROD PROTEIN FLGG"/>
    <property type="match status" value="1"/>
</dbReference>
<dbReference type="GO" id="GO:0071978">
    <property type="term" value="P:bacterial-type flagellum-dependent swarming motility"/>
    <property type="evidence" value="ECO:0007669"/>
    <property type="project" value="TreeGrafter"/>
</dbReference>
<evidence type="ECO:0000313" key="7">
    <source>
        <dbReference type="EMBL" id="MBC5785090.1"/>
    </source>
</evidence>
<evidence type="ECO:0000256" key="4">
    <source>
        <dbReference type="RuleBase" id="RU362116"/>
    </source>
</evidence>
<name>A0A923MTF5_9BURK</name>
<keyword evidence="7" id="KW-0282">Flagellum</keyword>
<evidence type="ECO:0000313" key="8">
    <source>
        <dbReference type="Proteomes" id="UP000608513"/>
    </source>
</evidence>
<reference evidence="7" key="1">
    <citation type="submission" date="2020-08" db="EMBL/GenBank/DDBJ databases">
        <title>Ramlibacter sp. USB13 16S ribosomal RNA gene genome sequencing and assembly.</title>
        <authorList>
            <person name="Kang M."/>
        </authorList>
    </citation>
    <scope>NUCLEOTIDE SEQUENCE</scope>
    <source>
        <strain evidence="7">USB13</strain>
    </source>
</reference>
<evidence type="ECO:0000259" key="5">
    <source>
        <dbReference type="Pfam" id="PF06429"/>
    </source>
</evidence>
<evidence type="ECO:0000259" key="6">
    <source>
        <dbReference type="Pfam" id="PF22692"/>
    </source>
</evidence>
<dbReference type="SUPFAM" id="SSF117143">
    <property type="entry name" value="Flagellar hook protein flgE"/>
    <property type="match status" value="1"/>
</dbReference>
<dbReference type="EMBL" id="JACORT010000009">
    <property type="protein sequence ID" value="MBC5785090.1"/>
    <property type="molecule type" value="Genomic_DNA"/>
</dbReference>
<dbReference type="InterPro" id="IPR037925">
    <property type="entry name" value="FlgE/F/G-like"/>
</dbReference>
<dbReference type="NCBIfam" id="TIGR03506">
    <property type="entry name" value="FlgEFG_subfam"/>
    <property type="match status" value="1"/>
</dbReference>
<comment type="caution">
    <text evidence="7">The sequence shown here is derived from an EMBL/GenBank/DDBJ whole genome shotgun (WGS) entry which is preliminary data.</text>
</comment>
<keyword evidence="7" id="KW-0966">Cell projection</keyword>
<dbReference type="GO" id="GO:0009425">
    <property type="term" value="C:bacterial-type flagellum basal body"/>
    <property type="evidence" value="ECO:0007669"/>
    <property type="project" value="UniProtKB-SubCell"/>
</dbReference>
<keyword evidence="8" id="KW-1185">Reference proteome</keyword>
<proteinExistence type="inferred from homology"/>
<evidence type="ECO:0000256" key="2">
    <source>
        <dbReference type="ARBA" id="ARBA00009677"/>
    </source>
</evidence>
<protein>
    <submittedName>
        <fullName evidence="7">Flagellar hook-basal body protein</fullName>
    </submittedName>
</protein>
<dbReference type="Pfam" id="PF06429">
    <property type="entry name" value="Flg_bbr_C"/>
    <property type="match status" value="1"/>
</dbReference>
<dbReference type="InterPro" id="IPR053967">
    <property type="entry name" value="LlgE_F_G-like_D1"/>
</dbReference>
<dbReference type="RefSeq" id="WP_187077842.1">
    <property type="nucleotide sequence ID" value="NZ_JACORT010000009.1"/>
</dbReference>
<feature type="domain" description="Flagellar hook protein FlgE/F/G-like D1" evidence="6">
    <location>
        <begin position="77"/>
        <end position="125"/>
    </location>
</feature>
<dbReference type="InterPro" id="IPR010930">
    <property type="entry name" value="Flg_bb/hook_C_dom"/>
</dbReference>
<comment type="subcellular location">
    <subcellularLocation>
        <location evidence="1 4">Bacterial flagellum basal body</location>
    </subcellularLocation>
</comment>